<comment type="caution">
    <text evidence="2">The sequence shown here is derived from an EMBL/GenBank/DDBJ whole genome shotgun (WGS) entry which is preliminary data.</text>
</comment>
<dbReference type="Pfam" id="PF01381">
    <property type="entry name" value="HTH_3"/>
    <property type="match status" value="1"/>
</dbReference>
<accession>A0A644Z4J1</accession>
<dbReference type="CDD" id="cd00093">
    <property type="entry name" value="HTH_XRE"/>
    <property type="match status" value="1"/>
</dbReference>
<organism evidence="2">
    <name type="scientific">bioreactor metagenome</name>
    <dbReference type="NCBI Taxonomy" id="1076179"/>
    <lineage>
        <taxon>unclassified sequences</taxon>
        <taxon>metagenomes</taxon>
        <taxon>ecological metagenomes</taxon>
    </lineage>
</organism>
<dbReference type="EMBL" id="VSSQ01006533">
    <property type="protein sequence ID" value="MPM33024.1"/>
    <property type="molecule type" value="Genomic_DNA"/>
</dbReference>
<dbReference type="SUPFAM" id="SSF47413">
    <property type="entry name" value="lambda repressor-like DNA-binding domains"/>
    <property type="match status" value="1"/>
</dbReference>
<gene>
    <name evidence="2" type="ORF">SDC9_79591</name>
</gene>
<proteinExistence type="predicted"/>
<dbReference type="Gene3D" id="1.10.260.40">
    <property type="entry name" value="lambda repressor-like DNA-binding domains"/>
    <property type="match status" value="1"/>
</dbReference>
<dbReference type="InterPro" id="IPR010982">
    <property type="entry name" value="Lambda_DNA-bd_dom_sf"/>
</dbReference>
<dbReference type="InterPro" id="IPR001387">
    <property type="entry name" value="Cro/C1-type_HTH"/>
</dbReference>
<sequence>MQEKHLKQKETAQLLGISESRMSDFLNGKRPLNLNLVKQLRDKLNIPANFVLDNL</sequence>
<dbReference type="GO" id="GO:0003677">
    <property type="term" value="F:DNA binding"/>
    <property type="evidence" value="ECO:0007669"/>
    <property type="project" value="InterPro"/>
</dbReference>
<evidence type="ECO:0000259" key="1">
    <source>
        <dbReference type="PROSITE" id="PS50943"/>
    </source>
</evidence>
<dbReference type="AlphaFoldDB" id="A0A644Z4J1"/>
<feature type="domain" description="HTH cro/C1-type" evidence="1">
    <location>
        <begin position="2"/>
        <end position="51"/>
    </location>
</feature>
<reference evidence="2" key="1">
    <citation type="submission" date="2019-08" db="EMBL/GenBank/DDBJ databases">
        <authorList>
            <person name="Kucharzyk K."/>
            <person name="Murdoch R.W."/>
            <person name="Higgins S."/>
            <person name="Loffler F."/>
        </authorList>
    </citation>
    <scope>NUCLEOTIDE SEQUENCE</scope>
</reference>
<dbReference type="PROSITE" id="PS50943">
    <property type="entry name" value="HTH_CROC1"/>
    <property type="match status" value="1"/>
</dbReference>
<protein>
    <recommendedName>
        <fullName evidence="1">HTH cro/C1-type domain-containing protein</fullName>
    </recommendedName>
</protein>
<name>A0A644Z4J1_9ZZZZ</name>
<evidence type="ECO:0000313" key="2">
    <source>
        <dbReference type="EMBL" id="MPM33024.1"/>
    </source>
</evidence>